<evidence type="ECO:0000256" key="2">
    <source>
        <dbReference type="ARBA" id="ARBA00008133"/>
    </source>
</evidence>
<dbReference type="InterPro" id="IPR036108">
    <property type="entry name" value="4pyrrol_syn_uPrphyn_synt_sf"/>
</dbReference>
<reference evidence="11 12" key="1">
    <citation type="submission" date="2015-10" db="EMBL/GenBank/DDBJ databases">
        <title>Metagenome-Assembled Genomes uncover a global brackish microbiome.</title>
        <authorList>
            <person name="Hugerth L.W."/>
            <person name="Larsson J."/>
            <person name="Alneberg J."/>
            <person name="Lindh M.V."/>
            <person name="Legrand C."/>
            <person name="Pinhassi J."/>
            <person name="Andersson A.F."/>
        </authorList>
    </citation>
    <scope>NUCLEOTIDE SEQUENCE [LARGE SCALE GENOMIC DNA]</scope>
    <source>
        <strain evidence="11">BACL26 MAG-121220-bin70</strain>
    </source>
</reference>
<evidence type="ECO:0000256" key="8">
    <source>
        <dbReference type="ARBA" id="ARBA00048617"/>
    </source>
</evidence>
<dbReference type="InterPro" id="IPR039793">
    <property type="entry name" value="UROS/Hem4"/>
</dbReference>
<evidence type="ECO:0000256" key="5">
    <source>
        <dbReference type="ARBA" id="ARBA00023244"/>
    </source>
</evidence>
<organism evidence="11 12">
    <name type="scientific">SAR92 bacterium BACL26 MAG-121220-bin70</name>
    <dbReference type="NCBI Taxonomy" id="1655626"/>
    <lineage>
        <taxon>Bacteria</taxon>
        <taxon>Pseudomonadati</taxon>
        <taxon>Pseudomonadota</taxon>
        <taxon>Gammaproteobacteria</taxon>
        <taxon>Cellvibrionales</taxon>
        <taxon>Porticoccaceae</taxon>
        <taxon>SAR92 clade</taxon>
    </lineage>
</organism>
<dbReference type="AlphaFoldDB" id="A0A0R2UCQ5"/>
<dbReference type="Pfam" id="PF02602">
    <property type="entry name" value="HEM4"/>
    <property type="match status" value="1"/>
</dbReference>
<dbReference type="EC" id="4.2.1.75" evidence="3 9"/>
<evidence type="ECO:0000313" key="11">
    <source>
        <dbReference type="EMBL" id="KRO96958.1"/>
    </source>
</evidence>
<dbReference type="InterPro" id="IPR003754">
    <property type="entry name" value="4pyrrol_synth_uPrphyn_synth"/>
</dbReference>
<comment type="function">
    <text evidence="6 9">Catalyzes cyclization of the linear tetrapyrrole, hydroxymethylbilane, to the macrocyclic uroporphyrinogen III.</text>
</comment>
<evidence type="ECO:0000256" key="7">
    <source>
        <dbReference type="ARBA" id="ARBA00040167"/>
    </source>
</evidence>
<dbReference type="UniPathway" id="UPA00251">
    <property type="reaction ID" value="UER00320"/>
</dbReference>
<dbReference type="PANTHER" id="PTHR38042">
    <property type="entry name" value="UROPORPHYRINOGEN-III SYNTHASE, CHLOROPLASTIC"/>
    <property type="match status" value="1"/>
</dbReference>
<dbReference type="GO" id="GO:0006782">
    <property type="term" value="P:protoporphyrinogen IX biosynthetic process"/>
    <property type="evidence" value="ECO:0007669"/>
    <property type="project" value="UniProtKB-UniRule"/>
</dbReference>
<comment type="caution">
    <text evidence="11">The sequence shown here is derived from an EMBL/GenBank/DDBJ whole genome shotgun (WGS) entry which is preliminary data.</text>
</comment>
<dbReference type="CDD" id="cd06578">
    <property type="entry name" value="HemD"/>
    <property type="match status" value="1"/>
</dbReference>
<dbReference type="SUPFAM" id="SSF69618">
    <property type="entry name" value="HemD-like"/>
    <property type="match status" value="1"/>
</dbReference>
<dbReference type="Gene3D" id="3.40.50.10090">
    <property type="match status" value="2"/>
</dbReference>
<dbReference type="PANTHER" id="PTHR38042:SF1">
    <property type="entry name" value="UROPORPHYRINOGEN-III SYNTHASE, CHLOROPLASTIC"/>
    <property type="match status" value="1"/>
</dbReference>
<gene>
    <name evidence="11" type="ORF">ABS24_09585</name>
</gene>
<comment type="similarity">
    <text evidence="2 9">Belongs to the uroporphyrinogen-III synthase family.</text>
</comment>
<sequence length="253" mass="28213">MKANRLFDKRVLVVRPLRRQDDFLLLLEKCSASVIHTPIMTIEPMLDCQQVKQQILAFDQFDIAIFVSVNAAEIGITWLDQYWPMLPTGMEYFALGGQTARVVGHYTQAVNYPTNQITSEGLLALSQLQNLDNKSVIIFRGGPGRETLKQALHSRGARVEYCDLYRRVVDQRQVEVTRQQLTEVDCLVVHSAELLEAIGPISGFSGAQKVRDLPLVVPSDRVAGIAKSLGYNSITVADSAMPESMYGALQKVF</sequence>
<evidence type="ECO:0000256" key="9">
    <source>
        <dbReference type="RuleBase" id="RU366031"/>
    </source>
</evidence>
<evidence type="ECO:0000256" key="1">
    <source>
        <dbReference type="ARBA" id="ARBA00004772"/>
    </source>
</evidence>
<keyword evidence="4 9" id="KW-0456">Lyase</keyword>
<dbReference type="Proteomes" id="UP000051213">
    <property type="component" value="Unassembled WGS sequence"/>
</dbReference>
<feature type="domain" description="Tetrapyrrole biosynthesis uroporphyrinogen III synthase" evidence="10">
    <location>
        <begin position="26"/>
        <end position="246"/>
    </location>
</feature>
<comment type="pathway">
    <text evidence="1 9">Porphyrin-containing compound metabolism; protoporphyrin-IX biosynthesis; coproporphyrinogen-III from 5-aminolevulinate: step 3/4.</text>
</comment>
<protein>
    <recommendedName>
        <fullName evidence="7 9">Uroporphyrinogen-III synthase</fullName>
        <ecNumber evidence="3 9">4.2.1.75</ecNumber>
    </recommendedName>
</protein>
<dbReference type="GO" id="GO:0004852">
    <property type="term" value="F:uroporphyrinogen-III synthase activity"/>
    <property type="evidence" value="ECO:0007669"/>
    <property type="project" value="UniProtKB-UniRule"/>
</dbReference>
<evidence type="ECO:0000256" key="6">
    <source>
        <dbReference type="ARBA" id="ARBA00037589"/>
    </source>
</evidence>
<evidence type="ECO:0000259" key="10">
    <source>
        <dbReference type="Pfam" id="PF02602"/>
    </source>
</evidence>
<evidence type="ECO:0000256" key="4">
    <source>
        <dbReference type="ARBA" id="ARBA00023239"/>
    </source>
</evidence>
<evidence type="ECO:0000313" key="12">
    <source>
        <dbReference type="Proteomes" id="UP000051213"/>
    </source>
</evidence>
<comment type="catalytic activity">
    <reaction evidence="8 9">
        <text>hydroxymethylbilane = uroporphyrinogen III + H2O</text>
        <dbReference type="Rhea" id="RHEA:18965"/>
        <dbReference type="ChEBI" id="CHEBI:15377"/>
        <dbReference type="ChEBI" id="CHEBI:57308"/>
        <dbReference type="ChEBI" id="CHEBI:57845"/>
        <dbReference type="EC" id="4.2.1.75"/>
    </reaction>
</comment>
<dbReference type="GO" id="GO:0006780">
    <property type="term" value="P:uroporphyrinogen III biosynthetic process"/>
    <property type="evidence" value="ECO:0007669"/>
    <property type="project" value="UniProtKB-UniRule"/>
</dbReference>
<keyword evidence="5 9" id="KW-0627">Porphyrin biosynthesis</keyword>
<name>A0A0R2UCQ5_9GAMM</name>
<dbReference type="EMBL" id="LICA01000025">
    <property type="protein sequence ID" value="KRO96958.1"/>
    <property type="molecule type" value="Genomic_DNA"/>
</dbReference>
<evidence type="ECO:0000256" key="3">
    <source>
        <dbReference type="ARBA" id="ARBA00013109"/>
    </source>
</evidence>
<accession>A0A0R2UCQ5</accession>
<proteinExistence type="inferred from homology"/>